<keyword evidence="11" id="KW-1185">Reference proteome</keyword>
<reference evidence="11" key="1">
    <citation type="submission" date="2017-02" db="EMBL/GenBank/DDBJ databases">
        <authorList>
            <person name="Varghese N."/>
            <person name="Submissions S."/>
        </authorList>
    </citation>
    <scope>NUCLEOTIDE SEQUENCE [LARGE SCALE GENOMIC DNA]</scope>
    <source>
        <strain evidence="11">DSM 22720</strain>
    </source>
</reference>
<evidence type="ECO:0000256" key="3">
    <source>
        <dbReference type="ARBA" id="ARBA00012327"/>
    </source>
</evidence>
<proteinExistence type="inferred from homology"/>
<dbReference type="AlphaFoldDB" id="A0A1T4VBZ2"/>
<dbReference type="GO" id="GO:0032259">
    <property type="term" value="P:methylation"/>
    <property type="evidence" value="ECO:0007669"/>
    <property type="project" value="UniProtKB-KW"/>
</dbReference>
<comment type="catalytic activity">
    <reaction evidence="1 8">
        <text>malonyl-[ACP] + S-adenosyl-L-methionine = malonyl-[ACP] methyl ester + S-adenosyl-L-homocysteine</text>
        <dbReference type="Rhea" id="RHEA:17105"/>
        <dbReference type="Rhea" id="RHEA-COMP:9623"/>
        <dbReference type="Rhea" id="RHEA-COMP:9954"/>
        <dbReference type="ChEBI" id="CHEBI:57856"/>
        <dbReference type="ChEBI" id="CHEBI:59789"/>
        <dbReference type="ChEBI" id="CHEBI:78449"/>
        <dbReference type="ChEBI" id="CHEBI:78845"/>
        <dbReference type="EC" id="2.1.1.197"/>
    </reaction>
</comment>
<dbReference type="InterPro" id="IPR029063">
    <property type="entry name" value="SAM-dependent_MTases_sf"/>
</dbReference>
<dbReference type="GO" id="GO:0010340">
    <property type="term" value="F:carboxyl-O-methyltransferase activity"/>
    <property type="evidence" value="ECO:0007669"/>
    <property type="project" value="UniProtKB-UniRule"/>
</dbReference>
<evidence type="ECO:0000256" key="4">
    <source>
        <dbReference type="ARBA" id="ARBA00022603"/>
    </source>
</evidence>
<dbReference type="OrthoDB" id="9760689at2"/>
<evidence type="ECO:0000313" key="11">
    <source>
        <dbReference type="Proteomes" id="UP000190162"/>
    </source>
</evidence>
<sequence length="271" mass="29909">MSQAEYLAFDDAEQLNDEKAAIKAAFGRAAITYDNSAAFQRRVGDELLGLNTEWAGKTVLDLGCGTGYFTKKLIELDANVVALDLSEQMLDQAKQRCGDNAEYVSGDAERLPFEDNCFDIAFSSLALQWCQDLSVPLRELKRVVKPGGKILFSTLIDGSLHELKHAWQHVDLHQHVNEFLTLNQVNLALAQAGVHTFTLECKPLVERYPSAMALMRDLKGIGATHLSEGRNAGLSGKARFRALESAYREFQNKDGTVPATYQVGFGAIHND</sequence>
<dbReference type="InterPro" id="IPR013216">
    <property type="entry name" value="Methyltransf_11"/>
</dbReference>
<keyword evidence="7 8" id="KW-0093">Biotin biosynthesis</keyword>
<keyword evidence="6 8" id="KW-0949">S-adenosyl-L-methionine</keyword>
<dbReference type="PANTHER" id="PTHR13090:SF1">
    <property type="entry name" value="ARGININE-HYDROXYLASE NDUFAF5, MITOCHONDRIAL"/>
    <property type="match status" value="1"/>
</dbReference>
<dbReference type="GO" id="GO:0008757">
    <property type="term" value="F:S-adenosylmethionine-dependent methyltransferase activity"/>
    <property type="evidence" value="ECO:0007669"/>
    <property type="project" value="InterPro"/>
</dbReference>
<comment type="function">
    <text evidence="8">Converts the free carboxyl group of a malonyl-thioester to its methyl ester by transfer of a methyl group from S-adenosyl-L-methionine (SAM). It allows to synthesize pimeloyl-ACP via the fatty acid synthetic pathway.</text>
</comment>
<protein>
    <recommendedName>
        <fullName evidence="3 8">Malonyl-[acyl-carrier protein] O-methyltransferase</fullName>
        <shortName evidence="8">Malonyl-ACP O-methyltransferase</shortName>
        <ecNumber evidence="3 8">2.1.1.197</ecNumber>
    </recommendedName>
    <alternativeName>
        <fullName evidence="8">Biotin synthesis protein BioC</fullName>
    </alternativeName>
</protein>
<dbReference type="GO" id="GO:0009102">
    <property type="term" value="P:biotin biosynthetic process"/>
    <property type="evidence" value="ECO:0007669"/>
    <property type="project" value="UniProtKB-UniRule"/>
</dbReference>
<evidence type="ECO:0000256" key="1">
    <source>
        <dbReference type="ARBA" id="ARBA00000852"/>
    </source>
</evidence>
<dbReference type="RefSeq" id="WP_078753818.1">
    <property type="nucleotide sequence ID" value="NZ_FUXU01000062.1"/>
</dbReference>
<dbReference type="UniPathway" id="UPA00078"/>
<dbReference type="SUPFAM" id="SSF53335">
    <property type="entry name" value="S-adenosyl-L-methionine-dependent methyltransferases"/>
    <property type="match status" value="1"/>
</dbReference>
<dbReference type="GO" id="GO:0102130">
    <property type="term" value="F:malonyl-CoA methyltransferase activity"/>
    <property type="evidence" value="ECO:0007669"/>
    <property type="project" value="UniProtKB-EC"/>
</dbReference>
<dbReference type="Proteomes" id="UP000190162">
    <property type="component" value="Unassembled WGS sequence"/>
</dbReference>
<dbReference type="EC" id="2.1.1.197" evidence="3 8"/>
<evidence type="ECO:0000259" key="9">
    <source>
        <dbReference type="Pfam" id="PF08241"/>
    </source>
</evidence>
<gene>
    <name evidence="8" type="primary">bioC</name>
    <name evidence="10" type="ORF">SAMN02745132_03629</name>
</gene>
<accession>A0A1T4VBZ2</accession>
<evidence type="ECO:0000256" key="2">
    <source>
        <dbReference type="ARBA" id="ARBA00004746"/>
    </source>
</evidence>
<dbReference type="PANTHER" id="PTHR13090">
    <property type="entry name" value="ARGININE-HYDROXYLASE NDUFAF5, MITOCHONDRIAL"/>
    <property type="match status" value="1"/>
</dbReference>
<dbReference type="InterPro" id="IPR050602">
    <property type="entry name" value="Malonyl-ACP_OMT"/>
</dbReference>
<evidence type="ECO:0000256" key="8">
    <source>
        <dbReference type="HAMAP-Rule" id="MF_00835"/>
    </source>
</evidence>
<comment type="pathway">
    <text evidence="2 8">Cofactor biosynthesis; biotin biosynthesis.</text>
</comment>
<dbReference type="InterPro" id="IPR011814">
    <property type="entry name" value="BioC"/>
</dbReference>
<dbReference type="Pfam" id="PF08241">
    <property type="entry name" value="Methyltransf_11"/>
    <property type="match status" value="1"/>
</dbReference>
<feature type="domain" description="Methyltransferase type 11" evidence="9">
    <location>
        <begin position="60"/>
        <end position="152"/>
    </location>
</feature>
<dbReference type="HAMAP" id="MF_00835">
    <property type="entry name" value="BioC"/>
    <property type="match status" value="1"/>
</dbReference>
<dbReference type="CDD" id="cd02440">
    <property type="entry name" value="AdoMet_MTases"/>
    <property type="match status" value="1"/>
</dbReference>
<evidence type="ECO:0000256" key="7">
    <source>
        <dbReference type="ARBA" id="ARBA00022756"/>
    </source>
</evidence>
<keyword evidence="5 8" id="KW-0808">Transferase</keyword>
<evidence type="ECO:0000313" key="10">
    <source>
        <dbReference type="EMBL" id="SKA62482.1"/>
    </source>
</evidence>
<keyword evidence="4 8" id="KW-0489">Methyltransferase</keyword>
<evidence type="ECO:0000256" key="5">
    <source>
        <dbReference type="ARBA" id="ARBA00022679"/>
    </source>
</evidence>
<dbReference type="NCBIfam" id="TIGR02072">
    <property type="entry name" value="BioC"/>
    <property type="match status" value="1"/>
</dbReference>
<dbReference type="EMBL" id="FUXU01000062">
    <property type="protein sequence ID" value="SKA62482.1"/>
    <property type="molecule type" value="Genomic_DNA"/>
</dbReference>
<evidence type="ECO:0000256" key="6">
    <source>
        <dbReference type="ARBA" id="ARBA00022691"/>
    </source>
</evidence>
<comment type="similarity">
    <text evidence="8">Belongs to the methyltransferase superfamily.</text>
</comment>
<organism evidence="10 11">
    <name type="scientific">Enterovibrio nigricans DSM 22720</name>
    <dbReference type="NCBI Taxonomy" id="1121868"/>
    <lineage>
        <taxon>Bacteria</taxon>
        <taxon>Pseudomonadati</taxon>
        <taxon>Pseudomonadota</taxon>
        <taxon>Gammaproteobacteria</taxon>
        <taxon>Vibrionales</taxon>
        <taxon>Vibrionaceae</taxon>
        <taxon>Enterovibrio</taxon>
    </lineage>
</organism>
<name>A0A1T4VBZ2_9GAMM</name>
<dbReference type="Gene3D" id="3.40.50.150">
    <property type="entry name" value="Vaccinia Virus protein VP39"/>
    <property type="match status" value="1"/>
</dbReference>